<proteinExistence type="predicted"/>
<organism evidence="1">
    <name type="scientific">White spot syndrome virus</name>
    <dbReference type="NCBI Taxonomy" id="342409"/>
    <lineage>
        <taxon>Viruses</taxon>
        <taxon>Viruses incertae sedis</taxon>
        <taxon>Naldaviricetes</taxon>
        <taxon>Nimaviridae</taxon>
        <taxon>Whispovirus</taxon>
    </lineage>
</organism>
<evidence type="ECO:0000313" key="1">
    <source>
        <dbReference type="EMBL" id="ATU83963.1"/>
    </source>
</evidence>
<dbReference type="Proteomes" id="UP000267516">
    <property type="component" value="Segment"/>
</dbReference>
<name>A0A2D3I6F1_9VIRU</name>
<sequence>MKRECRDMVSAARAAEFLFSFGDTVERRSFARTLSPAVVEEPLTLLLYSSTDTKTSSSSVQLSCCRCWNRSS</sequence>
<dbReference type="EMBL" id="MF768985">
    <property type="protein sequence ID" value="ATU83963.1"/>
    <property type="molecule type" value="Genomic_DNA"/>
</dbReference>
<reference evidence="1" key="1">
    <citation type="journal article" date="2018" name="Aquaculture">
        <title>Complete genome sequence of a white spot syndrome virus associated with a disease incursion in Australia.</title>
        <authorList>
            <person name="Oakey J."/>
            <person name="Smith C.S."/>
        </authorList>
    </citation>
    <scope>NUCLEOTIDE SEQUENCE [LARGE SCALE GENOMIC DNA]</scope>
    <source>
        <strain evidence="1">WSSV-AU</strain>
    </source>
</reference>
<accession>A0A2D3I6F1</accession>
<protein>
    <submittedName>
        <fullName evidence="1">ORF1223</fullName>
    </submittedName>
</protein>